<dbReference type="HOGENOM" id="CLU_180954_0_0_1"/>
<organism evidence="1 2">
    <name type="scientific">Pisolithus microcarpus 441</name>
    <dbReference type="NCBI Taxonomy" id="765257"/>
    <lineage>
        <taxon>Eukaryota</taxon>
        <taxon>Fungi</taxon>
        <taxon>Dikarya</taxon>
        <taxon>Basidiomycota</taxon>
        <taxon>Agaricomycotina</taxon>
        <taxon>Agaricomycetes</taxon>
        <taxon>Agaricomycetidae</taxon>
        <taxon>Boletales</taxon>
        <taxon>Sclerodermatineae</taxon>
        <taxon>Pisolithaceae</taxon>
        <taxon>Pisolithus</taxon>
    </lineage>
</organism>
<keyword evidence="2" id="KW-1185">Reference proteome</keyword>
<evidence type="ECO:0000313" key="1">
    <source>
        <dbReference type="EMBL" id="KIK12178.1"/>
    </source>
</evidence>
<feature type="non-terminal residue" evidence="1">
    <location>
        <position position="78"/>
    </location>
</feature>
<dbReference type="Proteomes" id="UP000054018">
    <property type="component" value="Unassembled WGS sequence"/>
</dbReference>
<gene>
    <name evidence="1" type="ORF">PISMIDRAFT_121331</name>
</gene>
<proteinExistence type="predicted"/>
<dbReference type="STRING" id="765257.A0A0C9YW93"/>
<sequence length="78" mass="9125">CKKYNDANKILGSTGEGLTAMELKEKPEMKRLLNRILDTFPWWEDLHGFWRMNLSYNTVFSMGNPGQDFAMEAQQYFA</sequence>
<dbReference type="OrthoDB" id="2660902at2759"/>
<protein>
    <submittedName>
        <fullName evidence="1">Uncharacterized protein</fullName>
    </submittedName>
</protein>
<reference evidence="2" key="2">
    <citation type="submission" date="2015-01" db="EMBL/GenBank/DDBJ databases">
        <title>Evolutionary Origins and Diversification of the Mycorrhizal Mutualists.</title>
        <authorList>
            <consortium name="DOE Joint Genome Institute"/>
            <consortium name="Mycorrhizal Genomics Consortium"/>
            <person name="Kohler A."/>
            <person name="Kuo A."/>
            <person name="Nagy L.G."/>
            <person name="Floudas D."/>
            <person name="Copeland A."/>
            <person name="Barry K.W."/>
            <person name="Cichocki N."/>
            <person name="Veneault-Fourrey C."/>
            <person name="LaButti K."/>
            <person name="Lindquist E.A."/>
            <person name="Lipzen A."/>
            <person name="Lundell T."/>
            <person name="Morin E."/>
            <person name="Murat C."/>
            <person name="Riley R."/>
            <person name="Ohm R."/>
            <person name="Sun H."/>
            <person name="Tunlid A."/>
            <person name="Henrissat B."/>
            <person name="Grigoriev I.V."/>
            <person name="Hibbett D.S."/>
            <person name="Martin F."/>
        </authorList>
    </citation>
    <scope>NUCLEOTIDE SEQUENCE [LARGE SCALE GENOMIC DNA]</scope>
    <source>
        <strain evidence="2">441</strain>
    </source>
</reference>
<accession>A0A0C9YW93</accession>
<dbReference type="EMBL" id="KN834109">
    <property type="protein sequence ID" value="KIK12178.1"/>
    <property type="molecule type" value="Genomic_DNA"/>
</dbReference>
<evidence type="ECO:0000313" key="2">
    <source>
        <dbReference type="Proteomes" id="UP000054018"/>
    </source>
</evidence>
<name>A0A0C9YW93_9AGAM</name>
<dbReference type="AlphaFoldDB" id="A0A0C9YW93"/>
<reference evidence="1 2" key="1">
    <citation type="submission" date="2014-04" db="EMBL/GenBank/DDBJ databases">
        <authorList>
            <consortium name="DOE Joint Genome Institute"/>
            <person name="Kuo A."/>
            <person name="Kohler A."/>
            <person name="Costa M.D."/>
            <person name="Nagy L.G."/>
            <person name="Floudas D."/>
            <person name="Copeland A."/>
            <person name="Barry K.W."/>
            <person name="Cichocki N."/>
            <person name="Veneault-Fourrey C."/>
            <person name="LaButti K."/>
            <person name="Lindquist E.A."/>
            <person name="Lipzen A."/>
            <person name="Lundell T."/>
            <person name="Morin E."/>
            <person name="Murat C."/>
            <person name="Sun H."/>
            <person name="Tunlid A."/>
            <person name="Henrissat B."/>
            <person name="Grigoriev I.V."/>
            <person name="Hibbett D.S."/>
            <person name="Martin F."/>
            <person name="Nordberg H.P."/>
            <person name="Cantor M.N."/>
            <person name="Hua S.X."/>
        </authorList>
    </citation>
    <scope>NUCLEOTIDE SEQUENCE [LARGE SCALE GENOMIC DNA]</scope>
    <source>
        <strain evidence="1 2">441</strain>
    </source>
</reference>